<dbReference type="eggNOG" id="COG3501">
    <property type="taxonomic scope" value="Bacteria"/>
</dbReference>
<dbReference type="STRING" id="1192034.CAP_4660"/>
<comment type="similarity">
    <text evidence="2">Belongs to the VgrG protein family.</text>
</comment>
<evidence type="ECO:0000313" key="6">
    <source>
        <dbReference type="EMBL" id="EYF04183.1"/>
    </source>
</evidence>
<dbReference type="InterPro" id="IPR006531">
    <property type="entry name" value="Gp5/Vgr_OB"/>
</dbReference>
<name>A0A017T4K1_9BACT</name>
<feature type="domain" description="Gp5/Type VI secretion system Vgr protein OB-fold" evidence="4">
    <location>
        <begin position="380"/>
        <end position="445"/>
    </location>
</feature>
<dbReference type="Gene3D" id="2.30.110.50">
    <property type="match status" value="1"/>
</dbReference>
<dbReference type="OrthoDB" id="5478118at2"/>
<dbReference type="PANTHER" id="PTHR32305:SF15">
    <property type="entry name" value="PROTEIN RHSA-RELATED"/>
    <property type="match status" value="1"/>
</dbReference>
<evidence type="ECO:0000256" key="3">
    <source>
        <dbReference type="ARBA" id="ARBA00022525"/>
    </source>
</evidence>
<dbReference type="PANTHER" id="PTHR32305">
    <property type="match status" value="1"/>
</dbReference>
<dbReference type="NCBIfam" id="TIGR03361">
    <property type="entry name" value="VI_Rhs_Vgr"/>
    <property type="match status" value="1"/>
</dbReference>
<evidence type="ECO:0000259" key="5">
    <source>
        <dbReference type="Pfam" id="PF22178"/>
    </source>
</evidence>
<dbReference type="Gene3D" id="2.40.50.230">
    <property type="entry name" value="Gp5 N-terminal domain"/>
    <property type="match status" value="1"/>
</dbReference>
<evidence type="ECO:0000256" key="1">
    <source>
        <dbReference type="ARBA" id="ARBA00004613"/>
    </source>
</evidence>
<dbReference type="Pfam" id="PF05954">
    <property type="entry name" value="Phage_GPD"/>
    <property type="match status" value="1"/>
</dbReference>
<evidence type="ECO:0000313" key="7">
    <source>
        <dbReference type="Proteomes" id="UP000019678"/>
    </source>
</evidence>
<sequence>MGTGLSQFTLEGDLLPGDVETDRFEAVEGISEPYTVVVGFTTQSEGFRVEECLRKRLCLCVVDAAGNTRFYDGVVDQARFVRVAKARRHFEVRLRPALAALAHREGCRIFQEQTLVQVIQTIFDEAGFGEKVTWRNTKEYEPREFVVQYNESHLNFVSRLMEEAGLFYFFHHTADGHTMVVGDDASCFGGEEGAEPVVFSMRAGAFGGEALGRFSRTRALRTSQVHVQDFDFEHPEVPPTATLPAEERWSMPFFEYPGGFFKGEAGAQVANARMRELRRDADVCQGESRAVGLRVGAQFSVGGAAEECLNGVFITTHLVSRGNQTLTGGGEQNYDTQNTFRGIPEGAPYAAPRRARRPRIRGVQTAIVTGSSKQEQALHVDKYGRVKVRFYWDRVGQQDHTSSCWIRVSQANMGGSMILPRVGWEVSVAFLDGDPDRPVILGRVYNAEKTAPYPLPATKASGSIKSLSSPGGGGHNELVMGDSAGKQGVGFHAQKDLNVTVGNDKVEQVGVDEQQHVSVNANSTVGVDETVQVGGDQSLDVGAVMQHQIGGNQQISVGGNDTSNAISNYVEKVGGDRAYSVGGTQITISNGIEQQAQGDFSRSVGSLQLTGSISSINDNILGSLKESSGAIKVQLVNGSHGEQITGDKSQTYAAAELHLTKAGLENKAGASVTNLVGGLHYQKLDGSYVVKAPMITLLGAVGVFRGGGSELKLGGGPIVLKGDKIAVKGGLLVKMSGSMKLGS</sequence>
<evidence type="ECO:0000256" key="2">
    <source>
        <dbReference type="ARBA" id="ARBA00005558"/>
    </source>
</evidence>
<dbReference type="InterPro" id="IPR017847">
    <property type="entry name" value="T6SS_RhsGE_Vgr_subset"/>
</dbReference>
<dbReference type="Gene3D" id="4.10.220.110">
    <property type="match status" value="1"/>
</dbReference>
<dbReference type="SUPFAM" id="SSF69279">
    <property type="entry name" value="Phage tail proteins"/>
    <property type="match status" value="2"/>
</dbReference>
<dbReference type="Gene3D" id="3.55.50.10">
    <property type="entry name" value="Baseplate protein-like domains"/>
    <property type="match status" value="1"/>
</dbReference>
<gene>
    <name evidence="6" type="ORF">CAP_4660</name>
</gene>
<dbReference type="GO" id="GO:0005576">
    <property type="term" value="C:extracellular region"/>
    <property type="evidence" value="ECO:0007669"/>
    <property type="project" value="UniProtKB-SubCell"/>
</dbReference>
<dbReference type="InterPro" id="IPR037026">
    <property type="entry name" value="Vgr_OB-fold_dom_sf"/>
</dbReference>
<dbReference type="InterPro" id="IPR054030">
    <property type="entry name" value="Gp5_Vgr_C"/>
</dbReference>
<reference evidence="6 7" key="1">
    <citation type="submission" date="2013-05" db="EMBL/GenBank/DDBJ databases">
        <title>Genome assembly of Chondromyces apiculatus DSM 436.</title>
        <authorList>
            <person name="Sharma G."/>
            <person name="Khatri I."/>
            <person name="Kaur C."/>
            <person name="Mayilraj S."/>
            <person name="Subramanian S."/>
        </authorList>
    </citation>
    <scope>NUCLEOTIDE SEQUENCE [LARGE SCALE GENOMIC DNA]</scope>
    <source>
        <strain evidence="6 7">DSM 436</strain>
    </source>
</reference>
<dbReference type="RefSeq" id="WP_044244496.1">
    <property type="nucleotide sequence ID" value="NZ_ASRX01000037.1"/>
</dbReference>
<dbReference type="Pfam" id="PF22178">
    <property type="entry name" value="Gp5_trimer_C"/>
    <property type="match status" value="1"/>
</dbReference>
<dbReference type="NCBIfam" id="TIGR01646">
    <property type="entry name" value="vgr_GE"/>
    <property type="match status" value="1"/>
</dbReference>
<keyword evidence="7" id="KW-1185">Reference proteome</keyword>
<dbReference type="SUPFAM" id="SSF69255">
    <property type="entry name" value="gp5 N-terminal domain-like"/>
    <property type="match status" value="1"/>
</dbReference>
<proteinExistence type="inferred from homology"/>
<dbReference type="Pfam" id="PF04717">
    <property type="entry name" value="Phage_base_V"/>
    <property type="match status" value="1"/>
</dbReference>
<comment type="subcellular location">
    <subcellularLocation>
        <location evidence="1">Secreted</location>
    </subcellularLocation>
</comment>
<comment type="caution">
    <text evidence="6">The sequence shown here is derived from an EMBL/GenBank/DDBJ whole genome shotgun (WGS) entry which is preliminary data.</text>
</comment>
<dbReference type="Proteomes" id="UP000019678">
    <property type="component" value="Unassembled WGS sequence"/>
</dbReference>
<protein>
    <submittedName>
        <fullName evidence="6">VgrG protein</fullName>
    </submittedName>
</protein>
<evidence type="ECO:0000259" key="4">
    <source>
        <dbReference type="Pfam" id="PF04717"/>
    </source>
</evidence>
<accession>A0A017T4K1</accession>
<feature type="domain" description="Gp5/Type VI secretion system Vgr C-terminal trimerisation" evidence="5">
    <location>
        <begin position="463"/>
        <end position="567"/>
    </location>
</feature>
<dbReference type="EMBL" id="ASRX01000037">
    <property type="protein sequence ID" value="EYF04183.1"/>
    <property type="molecule type" value="Genomic_DNA"/>
</dbReference>
<organism evidence="6 7">
    <name type="scientific">Chondromyces apiculatus DSM 436</name>
    <dbReference type="NCBI Taxonomy" id="1192034"/>
    <lineage>
        <taxon>Bacteria</taxon>
        <taxon>Pseudomonadati</taxon>
        <taxon>Myxococcota</taxon>
        <taxon>Polyangia</taxon>
        <taxon>Polyangiales</taxon>
        <taxon>Polyangiaceae</taxon>
        <taxon>Chondromyces</taxon>
    </lineage>
</organism>
<dbReference type="AlphaFoldDB" id="A0A017T4K1"/>
<keyword evidence="3" id="KW-0964">Secreted</keyword>
<dbReference type="InterPro" id="IPR006533">
    <property type="entry name" value="T6SS_Vgr_RhsGE"/>
</dbReference>
<dbReference type="InterPro" id="IPR050708">
    <property type="entry name" value="T6SS_VgrG/RHS"/>
</dbReference>
<dbReference type="SUPFAM" id="SSF69349">
    <property type="entry name" value="Phage fibre proteins"/>
    <property type="match status" value="1"/>
</dbReference>